<feature type="signal peptide" evidence="2">
    <location>
        <begin position="1"/>
        <end position="27"/>
    </location>
</feature>
<feature type="transmembrane region" description="Helical" evidence="1">
    <location>
        <begin position="240"/>
        <end position="259"/>
    </location>
</feature>
<accession>A0ABR6BM34</accession>
<keyword evidence="1" id="KW-0812">Transmembrane</keyword>
<evidence type="ECO:0000256" key="2">
    <source>
        <dbReference type="SAM" id="SignalP"/>
    </source>
</evidence>
<keyword evidence="2" id="KW-0732">Signal</keyword>
<evidence type="ECO:0000313" key="3">
    <source>
        <dbReference type="EMBL" id="MBA8927961.1"/>
    </source>
</evidence>
<evidence type="ECO:0000313" key="4">
    <source>
        <dbReference type="Proteomes" id="UP000517916"/>
    </source>
</evidence>
<dbReference type="Proteomes" id="UP000517916">
    <property type="component" value="Unassembled WGS sequence"/>
</dbReference>
<keyword evidence="1" id="KW-1133">Transmembrane helix</keyword>
<comment type="caution">
    <text evidence="3">The sequence shown here is derived from an EMBL/GenBank/DDBJ whole genome shotgun (WGS) entry which is preliminary data.</text>
</comment>
<keyword evidence="4" id="KW-1185">Reference proteome</keyword>
<name>A0ABR6BM34_9PSEU</name>
<gene>
    <name evidence="3" type="ORF">BC739_005178</name>
</gene>
<evidence type="ECO:0000256" key="1">
    <source>
        <dbReference type="SAM" id="Phobius"/>
    </source>
</evidence>
<sequence length="269" mass="27551">MKKTTQVLGCSAVVGFALLLGATGAQAAPSGLSQADLSAAQQAASQAHDFVARFFVNVDQHSAGKVSALSAQAESAAAQAKAPQVVGEPLAVYTLSPDFVAGKSAEVAKFGYVAVHAKSATGQDASVWMVREGQTWSAMNVTTGTEEITYPARAGADTVFTEPQINAWYKVHEGRVLPLNEVARTSVGQGVSLAAYQKQVHDKYGDKLAGSAYQANKLLGGYSPSSSQATSSPAATGVDWLAVPGAAVVVAAAAGVVVARSRRTGRAAR</sequence>
<feature type="chain" id="PRO_5046264236" description="Secreted protein" evidence="2">
    <location>
        <begin position="28"/>
        <end position="269"/>
    </location>
</feature>
<protein>
    <recommendedName>
        <fullName evidence="5">Secreted protein</fullName>
    </recommendedName>
</protein>
<organism evidence="3 4">
    <name type="scientific">Kutzneria viridogrisea</name>
    <dbReference type="NCBI Taxonomy" id="47990"/>
    <lineage>
        <taxon>Bacteria</taxon>
        <taxon>Bacillati</taxon>
        <taxon>Actinomycetota</taxon>
        <taxon>Actinomycetes</taxon>
        <taxon>Pseudonocardiales</taxon>
        <taxon>Pseudonocardiaceae</taxon>
        <taxon>Kutzneria</taxon>
    </lineage>
</organism>
<reference evidence="3 4" key="1">
    <citation type="submission" date="2020-08" db="EMBL/GenBank/DDBJ databases">
        <title>Genomic Encyclopedia of Archaeal and Bacterial Type Strains, Phase II (KMG-II): from individual species to whole genera.</title>
        <authorList>
            <person name="Goeker M."/>
        </authorList>
    </citation>
    <scope>NUCLEOTIDE SEQUENCE [LARGE SCALE GENOMIC DNA]</scope>
    <source>
        <strain evidence="3 4">DSM 43850</strain>
    </source>
</reference>
<dbReference type="EMBL" id="JACJID010000004">
    <property type="protein sequence ID" value="MBA8927961.1"/>
    <property type="molecule type" value="Genomic_DNA"/>
</dbReference>
<dbReference type="RefSeq" id="WP_025356940.1">
    <property type="nucleotide sequence ID" value="NZ_JACJID010000004.1"/>
</dbReference>
<proteinExistence type="predicted"/>
<keyword evidence="1" id="KW-0472">Membrane</keyword>
<evidence type="ECO:0008006" key="5">
    <source>
        <dbReference type="Google" id="ProtNLM"/>
    </source>
</evidence>